<gene>
    <name evidence="5" type="ORF">D8M05_12845</name>
</gene>
<dbReference type="SUPFAM" id="SSF52540">
    <property type="entry name" value="P-loop containing nucleoside triphosphate hydrolases"/>
    <property type="match status" value="1"/>
</dbReference>
<evidence type="ECO:0000313" key="6">
    <source>
        <dbReference type="Proteomes" id="UP000281813"/>
    </source>
</evidence>
<dbReference type="Proteomes" id="UP000281813">
    <property type="component" value="Unassembled WGS sequence"/>
</dbReference>
<dbReference type="InterPro" id="IPR003439">
    <property type="entry name" value="ABC_transporter-like_ATP-bd"/>
</dbReference>
<dbReference type="GO" id="GO:0016887">
    <property type="term" value="F:ATP hydrolysis activity"/>
    <property type="evidence" value="ECO:0007669"/>
    <property type="project" value="InterPro"/>
</dbReference>
<dbReference type="PROSITE" id="PS00211">
    <property type="entry name" value="ABC_TRANSPORTER_1"/>
    <property type="match status" value="1"/>
</dbReference>
<evidence type="ECO:0000256" key="2">
    <source>
        <dbReference type="ARBA" id="ARBA00022741"/>
    </source>
</evidence>
<sequence>MSFLTLDRVSHHYFSKDSYTKALDNISFSLKEGEFISLLGPSGCGKSTILSIIAGIFRQTDGQVLLEKKPINESELAIGYMLQQDYLFPWKTILNNVLLGPKIHNKNVEKLKPTALELLKEVGLEGVENSHPASLSGGMRQRAALVRTLINDPKILLLDEPFSALDYQTKLKLEDLVGKLLKAYHKTAILVTHDIGEAIAMSDRILVMGANPGTIAKTFEVPIELRNQLPLTVRKHPKYQILFDKIWEELEEKETEKGLRSHEK</sequence>
<dbReference type="EMBL" id="RBZO01000020">
    <property type="protein sequence ID" value="RKQ14516.1"/>
    <property type="molecule type" value="Genomic_DNA"/>
</dbReference>
<evidence type="ECO:0000313" key="5">
    <source>
        <dbReference type="EMBL" id="RKQ14516.1"/>
    </source>
</evidence>
<dbReference type="InterPro" id="IPR027417">
    <property type="entry name" value="P-loop_NTPase"/>
</dbReference>
<dbReference type="InterPro" id="IPR050166">
    <property type="entry name" value="ABC_transporter_ATP-bind"/>
</dbReference>
<proteinExistence type="predicted"/>
<evidence type="ECO:0000256" key="1">
    <source>
        <dbReference type="ARBA" id="ARBA00022448"/>
    </source>
</evidence>
<keyword evidence="1" id="KW-0813">Transport</keyword>
<name>A0A494YWC6_9BACI</name>
<reference evidence="5 6" key="1">
    <citation type="journal article" date="2015" name="Antonie Van Leeuwenhoek">
        <title>Oceanobacillus bengalensis sp. nov., a bacterium isolated from seawater of the Bay of Bengal.</title>
        <authorList>
            <person name="Yongchang O."/>
            <person name="Xiang W."/>
            <person name="Wang G."/>
        </authorList>
    </citation>
    <scope>NUCLEOTIDE SEQUENCE [LARGE SCALE GENOMIC DNA]</scope>
    <source>
        <strain evidence="5 6">MCCC 1K00260</strain>
    </source>
</reference>
<dbReference type="AlphaFoldDB" id="A0A494YWC6"/>
<dbReference type="OrthoDB" id="9802264at2"/>
<dbReference type="RefSeq" id="WP_121132425.1">
    <property type="nucleotide sequence ID" value="NZ_JBHUFK010000038.1"/>
</dbReference>
<dbReference type="InterPro" id="IPR003593">
    <property type="entry name" value="AAA+_ATPase"/>
</dbReference>
<keyword evidence="6" id="KW-1185">Reference proteome</keyword>
<dbReference type="PANTHER" id="PTHR42788:SF21">
    <property type="entry name" value="ABC TRANSPORTER ATP-BINDING PROTEIN"/>
    <property type="match status" value="1"/>
</dbReference>
<accession>A0A494YWC6</accession>
<evidence type="ECO:0000259" key="4">
    <source>
        <dbReference type="PROSITE" id="PS50893"/>
    </source>
</evidence>
<comment type="caution">
    <text evidence="5">The sequence shown here is derived from an EMBL/GenBank/DDBJ whole genome shotgun (WGS) entry which is preliminary data.</text>
</comment>
<dbReference type="CDD" id="cd03293">
    <property type="entry name" value="ABC_NrtD_SsuB_transporters"/>
    <property type="match status" value="1"/>
</dbReference>
<protein>
    <submittedName>
        <fullName evidence="5">ABC transporter ATP-binding protein</fullName>
    </submittedName>
</protein>
<dbReference type="SMART" id="SM00382">
    <property type="entry name" value="AAA"/>
    <property type="match status" value="1"/>
</dbReference>
<dbReference type="GO" id="GO:0005524">
    <property type="term" value="F:ATP binding"/>
    <property type="evidence" value="ECO:0007669"/>
    <property type="project" value="UniProtKB-KW"/>
</dbReference>
<dbReference type="Pfam" id="PF00005">
    <property type="entry name" value="ABC_tran"/>
    <property type="match status" value="1"/>
</dbReference>
<dbReference type="Gene3D" id="3.40.50.300">
    <property type="entry name" value="P-loop containing nucleotide triphosphate hydrolases"/>
    <property type="match status" value="1"/>
</dbReference>
<dbReference type="InterPro" id="IPR017871">
    <property type="entry name" value="ABC_transporter-like_CS"/>
</dbReference>
<keyword evidence="3 5" id="KW-0067">ATP-binding</keyword>
<dbReference type="PANTHER" id="PTHR42788">
    <property type="entry name" value="TAURINE IMPORT ATP-BINDING PROTEIN-RELATED"/>
    <property type="match status" value="1"/>
</dbReference>
<organism evidence="5 6">
    <name type="scientific">Oceanobacillus bengalensis</name>
    <dbReference type="NCBI Taxonomy" id="1435466"/>
    <lineage>
        <taxon>Bacteria</taxon>
        <taxon>Bacillati</taxon>
        <taxon>Bacillota</taxon>
        <taxon>Bacilli</taxon>
        <taxon>Bacillales</taxon>
        <taxon>Bacillaceae</taxon>
        <taxon>Oceanobacillus</taxon>
    </lineage>
</organism>
<dbReference type="PROSITE" id="PS50893">
    <property type="entry name" value="ABC_TRANSPORTER_2"/>
    <property type="match status" value="1"/>
</dbReference>
<evidence type="ECO:0000256" key="3">
    <source>
        <dbReference type="ARBA" id="ARBA00022840"/>
    </source>
</evidence>
<feature type="domain" description="ABC transporter" evidence="4">
    <location>
        <begin position="4"/>
        <end position="235"/>
    </location>
</feature>
<keyword evidence="2" id="KW-0547">Nucleotide-binding</keyword>